<evidence type="ECO:0000256" key="1">
    <source>
        <dbReference type="SAM" id="Phobius"/>
    </source>
</evidence>
<keyword evidence="1" id="KW-0812">Transmembrane</keyword>
<feature type="transmembrane region" description="Helical" evidence="1">
    <location>
        <begin position="31"/>
        <end position="49"/>
    </location>
</feature>
<reference evidence="2" key="1">
    <citation type="submission" date="2022-11" db="EMBL/GenBank/DDBJ databases">
        <title>Centuries of genome instability and evolution in soft-shell clam transmissible cancer (bioRxiv).</title>
        <authorList>
            <person name="Hart S.F.M."/>
            <person name="Yonemitsu M.A."/>
            <person name="Giersch R.M."/>
            <person name="Beal B.F."/>
            <person name="Arriagada G."/>
            <person name="Davis B.W."/>
            <person name="Ostrander E.A."/>
            <person name="Goff S.P."/>
            <person name="Metzger M.J."/>
        </authorList>
    </citation>
    <scope>NUCLEOTIDE SEQUENCE</scope>
    <source>
        <strain evidence="2">MELC-2E11</strain>
        <tissue evidence="2">Siphon/mantle</tissue>
    </source>
</reference>
<proteinExistence type="predicted"/>
<keyword evidence="1" id="KW-0472">Membrane</keyword>
<keyword evidence="1" id="KW-1133">Transmembrane helix</keyword>
<sequence>MGTLNLAWDLKSNLSTWCCRRALQRLQQYELLLYNAAFVLAYFGMFRISELVFTTILHSDRT</sequence>
<name>A0ABY7EA85_MYAAR</name>
<evidence type="ECO:0000313" key="2">
    <source>
        <dbReference type="EMBL" id="WAR05852.1"/>
    </source>
</evidence>
<dbReference type="Proteomes" id="UP001164746">
    <property type="component" value="Chromosome 5"/>
</dbReference>
<keyword evidence="3" id="KW-1185">Reference proteome</keyword>
<protein>
    <submittedName>
        <fullName evidence="2">Uncharacterized protein</fullName>
    </submittedName>
</protein>
<organism evidence="2 3">
    <name type="scientific">Mya arenaria</name>
    <name type="common">Soft-shell clam</name>
    <dbReference type="NCBI Taxonomy" id="6604"/>
    <lineage>
        <taxon>Eukaryota</taxon>
        <taxon>Metazoa</taxon>
        <taxon>Spiralia</taxon>
        <taxon>Lophotrochozoa</taxon>
        <taxon>Mollusca</taxon>
        <taxon>Bivalvia</taxon>
        <taxon>Autobranchia</taxon>
        <taxon>Heteroconchia</taxon>
        <taxon>Euheterodonta</taxon>
        <taxon>Imparidentia</taxon>
        <taxon>Neoheterodontei</taxon>
        <taxon>Myida</taxon>
        <taxon>Myoidea</taxon>
        <taxon>Myidae</taxon>
        <taxon>Mya</taxon>
    </lineage>
</organism>
<evidence type="ECO:0000313" key="3">
    <source>
        <dbReference type="Proteomes" id="UP001164746"/>
    </source>
</evidence>
<accession>A0ABY7EA85</accession>
<gene>
    <name evidence="2" type="ORF">MAR_021221</name>
</gene>
<dbReference type="EMBL" id="CP111016">
    <property type="protein sequence ID" value="WAR05852.1"/>
    <property type="molecule type" value="Genomic_DNA"/>
</dbReference>